<organism evidence="2 3">
    <name type="scientific">Phytohabitans aurantiacus</name>
    <dbReference type="NCBI Taxonomy" id="3016789"/>
    <lineage>
        <taxon>Bacteria</taxon>
        <taxon>Bacillati</taxon>
        <taxon>Actinomycetota</taxon>
        <taxon>Actinomycetes</taxon>
        <taxon>Micromonosporales</taxon>
        <taxon>Micromonosporaceae</taxon>
    </lineage>
</organism>
<gene>
    <name evidence="2" type="ORF">Pa4123_09080</name>
</gene>
<dbReference type="InterPro" id="IPR050248">
    <property type="entry name" value="Polysacc_deacetylase_ArnD"/>
</dbReference>
<dbReference type="PANTHER" id="PTHR10587:SF137">
    <property type="entry name" value="4-DEOXY-4-FORMAMIDO-L-ARABINOSE-PHOSPHOUNDECAPRENOL DEFORMYLASE ARND-RELATED"/>
    <property type="match status" value="1"/>
</dbReference>
<feature type="domain" description="NodB homology" evidence="1">
    <location>
        <begin position="26"/>
        <end position="217"/>
    </location>
</feature>
<dbReference type="Gene3D" id="3.20.20.370">
    <property type="entry name" value="Glycoside hydrolase/deacetylase"/>
    <property type="match status" value="1"/>
</dbReference>
<dbReference type="EMBL" id="BSDI01000004">
    <property type="protein sequence ID" value="GLH95636.1"/>
    <property type="molecule type" value="Genomic_DNA"/>
</dbReference>
<dbReference type="PROSITE" id="PS51677">
    <property type="entry name" value="NODB"/>
    <property type="match status" value="1"/>
</dbReference>
<sequence>MSSLKQAARVLSRPVGTVRAVQTSQPQIVLTYDDGPDPVATPAVLEALANAGATATFFVLMSRVRRYPRLLTEVAAAGHEIALHGLDHTRLTTVAPAEVLRRVRAGRAELEDAAGTAVRWFRAPYGALRLPHWLAVRRAGLMPVGWGPTPADWRDLPEESLAGDALPDAAAGEIVLAHDGFAGPDDGADDGPAPGIDRGKLAVLLLEGFADRGLRARSLGDALADGKTARWAWFRS</sequence>
<reference evidence="2" key="1">
    <citation type="submission" date="2022-12" db="EMBL/GenBank/DDBJ databases">
        <title>New Phytohabitans aurantiacus sp. RD004123 nov., an actinomycete isolated from soil.</title>
        <authorList>
            <person name="Triningsih D.W."/>
            <person name="Harunari E."/>
            <person name="Igarashi Y."/>
        </authorList>
    </citation>
    <scope>NUCLEOTIDE SEQUENCE</scope>
    <source>
        <strain evidence="2">RD004123</strain>
    </source>
</reference>
<dbReference type="InterPro" id="IPR011330">
    <property type="entry name" value="Glyco_hydro/deAcase_b/a-brl"/>
</dbReference>
<evidence type="ECO:0000313" key="3">
    <source>
        <dbReference type="Proteomes" id="UP001144280"/>
    </source>
</evidence>
<protein>
    <recommendedName>
        <fullName evidence="1">NodB homology domain-containing protein</fullName>
    </recommendedName>
</protein>
<evidence type="ECO:0000259" key="1">
    <source>
        <dbReference type="PROSITE" id="PS51677"/>
    </source>
</evidence>
<dbReference type="Pfam" id="PF01522">
    <property type="entry name" value="Polysacc_deac_1"/>
    <property type="match status" value="1"/>
</dbReference>
<keyword evidence="3" id="KW-1185">Reference proteome</keyword>
<dbReference type="Proteomes" id="UP001144280">
    <property type="component" value="Unassembled WGS sequence"/>
</dbReference>
<evidence type="ECO:0000313" key="2">
    <source>
        <dbReference type="EMBL" id="GLH95636.1"/>
    </source>
</evidence>
<comment type="caution">
    <text evidence="2">The sequence shown here is derived from an EMBL/GenBank/DDBJ whole genome shotgun (WGS) entry which is preliminary data.</text>
</comment>
<name>A0ABQ5QLQ1_9ACTN</name>
<dbReference type="RefSeq" id="WP_281892674.1">
    <property type="nucleotide sequence ID" value="NZ_BSDI01000004.1"/>
</dbReference>
<dbReference type="PANTHER" id="PTHR10587">
    <property type="entry name" value="GLYCOSYL TRANSFERASE-RELATED"/>
    <property type="match status" value="1"/>
</dbReference>
<dbReference type="SUPFAM" id="SSF88713">
    <property type="entry name" value="Glycoside hydrolase/deacetylase"/>
    <property type="match status" value="1"/>
</dbReference>
<proteinExistence type="predicted"/>
<accession>A0ABQ5QLQ1</accession>
<dbReference type="InterPro" id="IPR002509">
    <property type="entry name" value="NODB_dom"/>
</dbReference>